<evidence type="ECO:0000256" key="4">
    <source>
        <dbReference type="ARBA" id="ARBA00013346"/>
    </source>
</evidence>
<dbReference type="InterPro" id="IPR000682">
    <property type="entry name" value="PCMT"/>
</dbReference>
<evidence type="ECO:0000256" key="7">
    <source>
        <dbReference type="ARBA" id="ARBA00022679"/>
    </source>
</evidence>
<evidence type="ECO:0000313" key="13">
    <source>
        <dbReference type="Proteomes" id="UP000610124"/>
    </source>
</evidence>
<dbReference type="GeneID" id="97486861"/>
<evidence type="ECO:0000256" key="5">
    <source>
        <dbReference type="ARBA" id="ARBA00022490"/>
    </source>
</evidence>
<evidence type="ECO:0000256" key="3">
    <source>
        <dbReference type="ARBA" id="ARBA00011890"/>
    </source>
</evidence>
<dbReference type="SUPFAM" id="SSF53335">
    <property type="entry name" value="S-adenosyl-L-methionine-dependent methyltransferases"/>
    <property type="match status" value="1"/>
</dbReference>
<evidence type="ECO:0000256" key="8">
    <source>
        <dbReference type="ARBA" id="ARBA00022691"/>
    </source>
</evidence>
<dbReference type="AlphaFoldDB" id="A0A8H9HQX3"/>
<keyword evidence="5" id="KW-0963">Cytoplasm</keyword>
<evidence type="ECO:0000256" key="9">
    <source>
        <dbReference type="ARBA" id="ARBA00030757"/>
    </source>
</evidence>
<dbReference type="GO" id="GO:0004719">
    <property type="term" value="F:protein-L-isoaspartate (D-aspartate) O-methyltransferase activity"/>
    <property type="evidence" value="ECO:0007669"/>
    <property type="project" value="UniProtKB-EC"/>
</dbReference>
<keyword evidence="6 12" id="KW-0489">Methyltransferase</keyword>
<comment type="subcellular location">
    <subcellularLocation>
        <location evidence="1">Cytoplasm</location>
    </subcellularLocation>
</comment>
<evidence type="ECO:0000256" key="2">
    <source>
        <dbReference type="ARBA" id="ARBA00005369"/>
    </source>
</evidence>
<dbReference type="GO" id="GO:0005737">
    <property type="term" value="C:cytoplasm"/>
    <property type="evidence" value="ECO:0007669"/>
    <property type="project" value="UniProtKB-SubCell"/>
</dbReference>
<name>A0A8H9HQX3_KITAU</name>
<dbReference type="EC" id="2.1.1.77" evidence="3"/>
<organism evidence="12 13">
    <name type="scientific">Kitasatospora aureofaciens</name>
    <name type="common">Streptomyces aureofaciens</name>
    <dbReference type="NCBI Taxonomy" id="1894"/>
    <lineage>
        <taxon>Bacteria</taxon>
        <taxon>Bacillati</taxon>
        <taxon>Actinomycetota</taxon>
        <taxon>Actinomycetes</taxon>
        <taxon>Kitasatosporales</taxon>
        <taxon>Streptomycetaceae</taxon>
        <taxon>Kitasatospora</taxon>
    </lineage>
</organism>
<dbReference type="RefSeq" id="WP_167344924.1">
    <property type="nucleotide sequence ID" value="NZ_BMUB01000008.1"/>
</dbReference>
<keyword evidence="7 12" id="KW-0808">Transferase</keyword>
<comment type="caution">
    <text evidence="12">The sequence shown here is derived from an EMBL/GenBank/DDBJ whole genome shotgun (WGS) entry which is preliminary data.</text>
</comment>
<reference evidence="12" key="1">
    <citation type="journal article" date="2014" name="Int. J. Syst. Evol. Microbiol.">
        <title>Complete genome sequence of Corynebacterium casei LMG S-19264T (=DSM 44701T), isolated from a smear-ripened cheese.</title>
        <authorList>
            <consortium name="US DOE Joint Genome Institute (JGI-PGF)"/>
            <person name="Walter F."/>
            <person name="Albersmeier A."/>
            <person name="Kalinowski J."/>
            <person name="Ruckert C."/>
        </authorList>
    </citation>
    <scope>NUCLEOTIDE SEQUENCE</scope>
    <source>
        <strain evidence="12">JCM 4434</strain>
    </source>
</reference>
<evidence type="ECO:0000256" key="6">
    <source>
        <dbReference type="ARBA" id="ARBA00022603"/>
    </source>
</evidence>
<dbReference type="CDD" id="cd02440">
    <property type="entry name" value="AdoMet_MTases"/>
    <property type="match status" value="1"/>
</dbReference>
<dbReference type="PANTHER" id="PTHR11579:SF0">
    <property type="entry name" value="PROTEIN-L-ISOASPARTATE(D-ASPARTATE) O-METHYLTRANSFERASE"/>
    <property type="match status" value="1"/>
</dbReference>
<gene>
    <name evidence="12" type="primary">pcm</name>
    <name evidence="12" type="ORF">GCM10010502_38070</name>
</gene>
<evidence type="ECO:0000313" key="12">
    <source>
        <dbReference type="EMBL" id="GGU82500.1"/>
    </source>
</evidence>
<evidence type="ECO:0000256" key="11">
    <source>
        <dbReference type="ARBA" id="ARBA00031350"/>
    </source>
</evidence>
<evidence type="ECO:0000256" key="1">
    <source>
        <dbReference type="ARBA" id="ARBA00004496"/>
    </source>
</evidence>
<accession>A0A8H9HQX3</accession>
<sequence length="396" mass="42661">MIEQHEAEAGRARLASALIANGSLAPNWLTAYHAVPRHWFVPALVWPGQADGVRQGEAVNRHADPAAWWKAVYSDVPLTTQWDDGDHTGFGRGTMPTSSNSMPTMVFSMLAALDVGDGHRVLEIGTGTGWNAALLSRRVGSDEVFTIEVDEDTAAEARHRLARAGYSPTLVVGEGADGHPDGAPFDRVIATCSVRRIPYAWVAQSRPGAVIVAPWGPEYGGEAVARLVVGDDGTAGGRFVGSSAFMRLRQQRTARPGSLEYLSGPWPADGAKSSTPLSPEALADWLAMFAVGVQVPGAFPLTERYADGTYTLWLHDTAVTSWATADWEPGRTAYEVVQSGPRSLWNEVESAWNWWDDRGRPGFDRFGLTVTPDGHTVWLDGPDNPVPVRTGAVAPN</sequence>
<dbReference type="GO" id="GO:0032259">
    <property type="term" value="P:methylation"/>
    <property type="evidence" value="ECO:0007669"/>
    <property type="project" value="UniProtKB-KW"/>
</dbReference>
<protein>
    <recommendedName>
        <fullName evidence="4">Protein-L-isoaspartate O-methyltransferase</fullName>
        <ecNumber evidence="3">2.1.1.77</ecNumber>
    </recommendedName>
    <alternativeName>
        <fullName evidence="11">L-isoaspartyl protein carboxyl methyltransferase</fullName>
    </alternativeName>
    <alternativeName>
        <fullName evidence="9">Protein L-isoaspartyl methyltransferase</fullName>
    </alternativeName>
    <alternativeName>
        <fullName evidence="10">Protein-beta-aspartate methyltransferase</fullName>
    </alternativeName>
</protein>
<evidence type="ECO:0000256" key="10">
    <source>
        <dbReference type="ARBA" id="ARBA00031323"/>
    </source>
</evidence>
<dbReference type="PANTHER" id="PTHR11579">
    <property type="entry name" value="PROTEIN-L-ISOASPARTATE O-METHYLTRANSFERASE"/>
    <property type="match status" value="1"/>
</dbReference>
<dbReference type="EMBL" id="BMUB01000008">
    <property type="protein sequence ID" value="GGU82500.1"/>
    <property type="molecule type" value="Genomic_DNA"/>
</dbReference>
<comment type="similarity">
    <text evidence="2">Belongs to the methyltransferase superfamily. L-isoaspartyl/D-aspartyl protein methyltransferase family.</text>
</comment>
<dbReference type="InterPro" id="IPR029063">
    <property type="entry name" value="SAM-dependent_MTases_sf"/>
</dbReference>
<keyword evidence="8" id="KW-0949">S-adenosyl-L-methionine</keyword>
<dbReference type="Pfam" id="PF01135">
    <property type="entry name" value="PCMT"/>
    <property type="match status" value="1"/>
</dbReference>
<dbReference type="Proteomes" id="UP000610124">
    <property type="component" value="Unassembled WGS sequence"/>
</dbReference>
<proteinExistence type="inferred from homology"/>
<dbReference type="Gene3D" id="3.40.50.150">
    <property type="entry name" value="Vaccinia Virus protein VP39"/>
    <property type="match status" value="1"/>
</dbReference>
<reference evidence="12" key="2">
    <citation type="submission" date="2020-09" db="EMBL/GenBank/DDBJ databases">
        <authorList>
            <person name="Sun Q."/>
            <person name="Ohkuma M."/>
        </authorList>
    </citation>
    <scope>NUCLEOTIDE SEQUENCE</scope>
    <source>
        <strain evidence="12">JCM 4434</strain>
    </source>
</reference>